<dbReference type="PANTHER" id="PTHR46572">
    <property type="entry name" value="RHO1 GDP-GTP EXCHANGE PROTEIN 1-RELATED"/>
    <property type="match status" value="1"/>
</dbReference>
<evidence type="ECO:0000259" key="1">
    <source>
        <dbReference type="PROSITE" id="PS50010"/>
    </source>
</evidence>
<accession>A0A0H2RR26</accession>
<dbReference type="AlphaFoldDB" id="A0A0H2RR26"/>
<evidence type="ECO:0000313" key="2">
    <source>
        <dbReference type="EMBL" id="KLO14042.1"/>
    </source>
</evidence>
<proteinExistence type="predicted"/>
<dbReference type="InterPro" id="IPR052233">
    <property type="entry name" value="Rho-type_GEFs"/>
</dbReference>
<dbReference type="EMBL" id="KQ085950">
    <property type="protein sequence ID" value="KLO14042.1"/>
    <property type="molecule type" value="Genomic_DNA"/>
</dbReference>
<dbReference type="PROSITE" id="PS50010">
    <property type="entry name" value="DH_2"/>
    <property type="match status" value="1"/>
</dbReference>
<name>A0A0H2RR26_9AGAM</name>
<dbReference type="PANTHER" id="PTHR46572:SF1">
    <property type="entry name" value="RHO1 GUANINE NUCLEOTIDE EXCHANGE FACTOR TUS1"/>
    <property type="match status" value="1"/>
</dbReference>
<dbReference type="InParanoid" id="A0A0H2RR26"/>
<dbReference type="SUPFAM" id="SSF48065">
    <property type="entry name" value="DBL homology domain (DH-domain)"/>
    <property type="match status" value="1"/>
</dbReference>
<dbReference type="GO" id="GO:0005085">
    <property type="term" value="F:guanyl-nucleotide exchange factor activity"/>
    <property type="evidence" value="ECO:0007669"/>
    <property type="project" value="InterPro"/>
</dbReference>
<organism evidence="2 3">
    <name type="scientific">Schizopora paradoxa</name>
    <dbReference type="NCBI Taxonomy" id="27342"/>
    <lineage>
        <taxon>Eukaryota</taxon>
        <taxon>Fungi</taxon>
        <taxon>Dikarya</taxon>
        <taxon>Basidiomycota</taxon>
        <taxon>Agaricomycotina</taxon>
        <taxon>Agaricomycetes</taxon>
        <taxon>Hymenochaetales</taxon>
        <taxon>Schizoporaceae</taxon>
        <taxon>Schizopora</taxon>
    </lineage>
</organism>
<protein>
    <recommendedName>
        <fullName evidence="1">DH domain-containing protein</fullName>
    </recommendedName>
</protein>
<sequence>MCTSRFIKDIIEHEAWYVTKLKSVHESFIKPLEEANPPIFAEGSLPAFFLSTVDGYTEILVTHQSVLCQFFETQSLNPIVQMIRVFEILHGCVRQLHDLYSNYFSSLSDRQRSLKTMQSENTVLLSIVKAMHYPRHMDQIPTEEDDITDLPLHYFEFFTHPLQTLTSSLDTSIPSDYALHRVLIPFMRTVYNVQSKLRRSHENLADISGILEGKRRFLWMNEQIDLDLLNCDRRVLASAYGIMANQSPSGEMDVLLILLDNFLVIVTLPVPNVDEYTLVRLPIACDLISSKGSELGLSLDGPDTFGTGRYQLTILHHTPSTKFNKLTLFLSKLSARLEIVNILENINSEERDQCEGEYLVGEVSHCARCVGLKLIAGLTRPEYVFPRE</sequence>
<feature type="domain" description="DH" evidence="1">
    <location>
        <begin position="2"/>
        <end position="166"/>
    </location>
</feature>
<dbReference type="Gene3D" id="1.20.900.10">
    <property type="entry name" value="Dbl homology (DH) domain"/>
    <property type="match status" value="1"/>
</dbReference>
<dbReference type="InterPro" id="IPR000219">
    <property type="entry name" value="DH_dom"/>
</dbReference>
<gene>
    <name evidence="2" type="ORF">SCHPADRAFT_336399</name>
</gene>
<dbReference type="Proteomes" id="UP000053477">
    <property type="component" value="Unassembled WGS sequence"/>
</dbReference>
<reference evidence="2 3" key="1">
    <citation type="submission" date="2015-04" db="EMBL/GenBank/DDBJ databases">
        <title>Complete genome sequence of Schizopora paradoxa KUC8140, a cosmopolitan wood degrader in East Asia.</title>
        <authorList>
            <consortium name="DOE Joint Genome Institute"/>
            <person name="Min B."/>
            <person name="Park H."/>
            <person name="Jang Y."/>
            <person name="Kim J.-J."/>
            <person name="Kim K.H."/>
            <person name="Pangilinan J."/>
            <person name="Lipzen A."/>
            <person name="Riley R."/>
            <person name="Grigoriev I.V."/>
            <person name="Spatafora J.W."/>
            <person name="Choi I.-G."/>
        </authorList>
    </citation>
    <scope>NUCLEOTIDE SEQUENCE [LARGE SCALE GENOMIC DNA]</scope>
    <source>
        <strain evidence="2 3">KUC8140</strain>
    </source>
</reference>
<keyword evidence="3" id="KW-1185">Reference proteome</keyword>
<dbReference type="InterPro" id="IPR035899">
    <property type="entry name" value="DBL_dom_sf"/>
</dbReference>
<evidence type="ECO:0000313" key="3">
    <source>
        <dbReference type="Proteomes" id="UP000053477"/>
    </source>
</evidence>